<dbReference type="Gene3D" id="1.20.120.160">
    <property type="entry name" value="HPT domain"/>
    <property type="match status" value="1"/>
</dbReference>
<dbReference type="PROSITE" id="PS50109">
    <property type="entry name" value="HIS_KIN"/>
    <property type="match status" value="1"/>
</dbReference>
<dbReference type="SUPFAM" id="SSF47384">
    <property type="entry name" value="Homodimeric domain of signal transducing histidine kinase"/>
    <property type="match status" value="1"/>
</dbReference>
<gene>
    <name evidence="11" type="ORF">NXY30_26715</name>
</gene>
<feature type="region of interest" description="Disordered" evidence="7">
    <location>
        <begin position="153"/>
        <end position="172"/>
    </location>
</feature>
<dbReference type="PANTHER" id="PTHR43047:SF72">
    <property type="entry name" value="OSMOSENSING HISTIDINE PROTEIN KINASE SLN1"/>
    <property type="match status" value="1"/>
</dbReference>
<evidence type="ECO:0000259" key="10">
    <source>
        <dbReference type="PROSITE" id="PS50110"/>
    </source>
</evidence>
<feature type="transmembrane region" description="Helical" evidence="8">
    <location>
        <begin position="280"/>
        <end position="301"/>
    </location>
</feature>
<evidence type="ECO:0000256" key="1">
    <source>
        <dbReference type="ARBA" id="ARBA00000085"/>
    </source>
</evidence>
<dbReference type="EMBL" id="CP103141">
    <property type="protein sequence ID" value="UVQ74488.1"/>
    <property type="molecule type" value="Genomic_DNA"/>
</dbReference>
<dbReference type="Pfam" id="PF00512">
    <property type="entry name" value="HisKA"/>
    <property type="match status" value="1"/>
</dbReference>
<dbReference type="InterPro" id="IPR036641">
    <property type="entry name" value="HPT_dom_sf"/>
</dbReference>
<keyword evidence="12" id="KW-1185">Reference proteome</keyword>
<dbReference type="CDD" id="cd00082">
    <property type="entry name" value="HisKA"/>
    <property type="match status" value="1"/>
</dbReference>
<keyword evidence="8" id="KW-1133">Transmembrane helix</keyword>
<organism evidence="11 12">
    <name type="scientific">Bacteroides faecis</name>
    <dbReference type="NCBI Taxonomy" id="674529"/>
    <lineage>
        <taxon>Bacteria</taxon>
        <taxon>Pseudomonadati</taxon>
        <taxon>Bacteroidota</taxon>
        <taxon>Bacteroidia</taxon>
        <taxon>Bacteroidales</taxon>
        <taxon>Bacteroidaceae</taxon>
        <taxon>Bacteroides</taxon>
    </lineage>
</organism>
<reference evidence="11" key="1">
    <citation type="submission" date="2022-08" db="EMBL/GenBank/DDBJ databases">
        <title>Genome Sequencing of Bacteroides fragilis Group Isolates with Nanopore Technology.</title>
        <authorList>
            <person name="Tisza M.J."/>
            <person name="Smith D."/>
            <person name="Dekker J.P."/>
        </authorList>
    </citation>
    <scope>NUCLEOTIDE SEQUENCE</scope>
    <source>
        <strain evidence="11">BFG-527</strain>
    </source>
</reference>
<feature type="modified residue" description="4-aspartylphosphate" evidence="6">
    <location>
        <position position="619"/>
    </location>
</feature>
<keyword evidence="3 6" id="KW-0597">Phosphoprotein</keyword>
<evidence type="ECO:0000256" key="7">
    <source>
        <dbReference type="SAM" id="MobiDB-lite"/>
    </source>
</evidence>
<dbReference type="Pfam" id="PF00072">
    <property type="entry name" value="Response_reg"/>
    <property type="match status" value="1"/>
</dbReference>
<dbReference type="SMART" id="SM00388">
    <property type="entry name" value="HisKA"/>
    <property type="match status" value="1"/>
</dbReference>
<evidence type="ECO:0000313" key="11">
    <source>
        <dbReference type="EMBL" id="UVQ74488.1"/>
    </source>
</evidence>
<dbReference type="PROSITE" id="PS50110">
    <property type="entry name" value="RESPONSE_REGULATORY"/>
    <property type="match status" value="1"/>
</dbReference>
<dbReference type="RefSeq" id="WP_258902788.1">
    <property type="nucleotide sequence ID" value="NZ_CP103141.1"/>
</dbReference>
<protein>
    <recommendedName>
        <fullName evidence="2">histidine kinase</fullName>
        <ecNumber evidence="2">2.7.13.3</ecNumber>
    </recommendedName>
</protein>
<dbReference type="GO" id="GO:0016301">
    <property type="term" value="F:kinase activity"/>
    <property type="evidence" value="ECO:0007669"/>
    <property type="project" value="UniProtKB-KW"/>
</dbReference>
<dbReference type="Gene3D" id="1.10.287.130">
    <property type="match status" value="1"/>
</dbReference>
<name>A0ABY5T9E2_9BACE</name>
<keyword evidence="8" id="KW-0472">Membrane</keyword>
<dbReference type="SUPFAM" id="SSF47226">
    <property type="entry name" value="Histidine-containing phosphotransfer domain, HPT domain"/>
    <property type="match status" value="1"/>
</dbReference>
<dbReference type="InterPro" id="IPR003661">
    <property type="entry name" value="HisK_dim/P_dom"/>
</dbReference>
<comment type="catalytic activity">
    <reaction evidence="1">
        <text>ATP + protein L-histidine = ADP + protein N-phospho-L-histidine.</text>
        <dbReference type="EC" id="2.7.13.3"/>
    </reaction>
</comment>
<dbReference type="InterPro" id="IPR005467">
    <property type="entry name" value="His_kinase_dom"/>
</dbReference>
<dbReference type="InterPro" id="IPR036097">
    <property type="entry name" value="HisK_dim/P_sf"/>
</dbReference>
<dbReference type="InterPro" id="IPR003594">
    <property type="entry name" value="HATPase_dom"/>
</dbReference>
<dbReference type="InterPro" id="IPR036890">
    <property type="entry name" value="HATPase_C_sf"/>
</dbReference>
<dbReference type="SMART" id="SM00448">
    <property type="entry name" value="REC"/>
    <property type="match status" value="1"/>
</dbReference>
<dbReference type="SUPFAM" id="SSF52172">
    <property type="entry name" value="CheY-like"/>
    <property type="match status" value="1"/>
</dbReference>
<dbReference type="Gene3D" id="3.30.565.10">
    <property type="entry name" value="Histidine kinase-like ATPase, C-terminal domain"/>
    <property type="match status" value="1"/>
</dbReference>
<dbReference type="PANTHER" id="PTHR43047">
    <property type="entry name" value="TWO-COMPONENT HISTIDINE PROTEIN KINASE"/>
    <property type="match status" value="1"/>
</dbReference>
<dbReference type="InterPro" id="IPR004358">
    <property type="entry name" value="Sig_transdc_His_kin-like_C"/>
</dbReference>
<keyword evidence="8" id="KW-0812">Transmembrane</keyword>
<feature type="domain" description="Histidine kinase" evidence="9">
    <location>
        <begin position="335"/>
        <end position="548"/>
    </location>
</feature>
<evidence type="ECO:0000256" key="4">
    <source>
        <dbReference type="ARBA" id="ARBA00022679"/>
    </source>
</evidence>
<feature type="domain" description="Response regulatory" evidence="10">
    <location>
        <begin position="570"/>
        <end position="686"/>
    </location>
</feature>
<dbReference type="PRINTS" id="PR00344">
    <property type="entry name" value="BCTRLSENSOR"/>
</dbReference>
<dbReference type="SUPFAM" id="SSF55874">
    <property type="entry name" value="ATPase domain of HSP90 chaperone/DNA topoisomerase II/histidine kinase"/>
    <property type="match status" value="1"/>
</dbReference>
<dbReference type="InterPro" id="IPR001789">
    <property type="entry name" value="Sig_transdc_resp-reg_receiver"/>
</dbReference>
<evidence type="ECO:0000259" key="9">
    <source>
        <dbReference type="PROSITE" id="PS50109"/>
    </source>
</evidence>
<keyword evidence="5 11" id="KW-0418">Kinase</keyword>
<evidence type="ECO:0000256" key="3">
    <source>
        <dbReference type="ARBA" id="ARBA00022553"/>
    </source>
</evidence>
<accession>A0ABY5T9E2</accession>
<sequence length="802" mass="91048">MWLKLKIFLGYVILVLLSVFIVYQYRQEQMQRHTLRKEEKELVAIHRLTEKSYIGLLDLSTHAEIAITWDDDDLREYSRKRHRVCDSLQLLKEYVHTPLQKSHIDSLCFLLWNKEILLSKTMHTFDELQGIGGIVQESIPPIISTVQKQIVQQEEKMPSPGPGTEDTPKKKRNIWSIFRRRANKSVYLQQREEAERKRQSLSSASPAGMTTRMLHSLDEKVTLEQAERQARLLAQMDSLYVGSTELNERMNSMVSEFERENNERLTARYKAFVLERDNSYYMVAGLALAVSLLAIMLYTVIHRDLNRRLRYERELERSDKRNRELLRSRKELMASVAHDLRAPLAAIRGCAEQLPSESDDSRRADYLDSILHSSDYMLGLVNTLMEYHRMDEGGVHSKATLFNLKTLFEEIADGHRLAARQKKLAFTASFSGLDVIVSCDSSHIRQIVGNLLSNALKFTFHGKVLLEAEYRQRNLHISVLDTGMGIGLEEKKRIFGAFERLDNARNIPGFGLGLAITARLVSSMQGHVEVESVPGEGSRFSVFLPMPPAGQPVCQEEKVLSAGELPAGVRVLVIDDNRVQLGIISKILSRNQIHCDCCTDVRELTDCLNRQEYDLLLTDIQMPGADGFSVLELLRTSNIPRIWKIPVIAITARSDNKEEYLAAGFADCLYKPFSEGELLAAVSQTGRPNFAAIMEGEENGEEMLDLFIEDTTEELSGMRDAFSTGDYEKLASIIHKAAPLWEMIRINIPRSELQGMASMPPQKWSGASDEGIEGLIKAVEQAVEEAKKIKERVYGNRIDSRG</sequence>
<evidence type="ECO:0000256" key="8">
    <source>
        <dbReference type="SAM" id="Phobius"/>
    </source>
</evidence>
<dbReference type="Gene3D" id="3.40.50.2300">
    <property type="match status" value="1"/>
</dbReference>
<keyword evidence="4" id="KW-0808">Transferase</keyword>
<feature type="region of interest" description="Disordered" evidence="7">
    <location>
        <begin position="188"/>
        <end position="209"/>
    </location>
</feature>
<evidence type="ECO:0000256" key="6">
    <source>
        <dbReference type="PROSITE-ProRule" id="PRU00169"/>
    </source>
</evidence>
<feature type="transmembrane region" description="Helical" evidence="8">
    <location>
        <begin position="7"/>
        <end position="25"/>
    </location>
</feature>
<dbReference type="SMART" id="SM00387">
    <property type="entry name" value="HATPase_c"/>
    <property type="match status" value="1"/>
</dbReference>
<evidence type="ECO:0000256" key="5">
    <source>
        <dbReference type="ARBA" id="ARBA00022777"/>
    </source>
</evidence>
<evidence type="ECO:0000313" key="12">
    <source>
        <dbReference type="Proteomes" id="UP001060104"/>
    </source>
</evidence>
<dbReference type="Pfam" id="PF02518">
    <property type="entry name" value="HATPase_c"/>
    <property type="match status" value="1"/>
</dbReference>
<evidence type="ECO:0000256" key="2">
    <source>
        <dbReference type="ARBA" id="ARBA00012438"/>
    </source>
</evidence>
<dbReference type="Proteomes" id="UP001060104">
    <property type="component" value="Chromosome"/>
</dbReference>
<proteinExistence type="predicted"/>
<dbReference type="InterPro" id="IPR011006">
    <property type="entry name" value="CheY-like_superfamily"/>
</dbReference>
<dbReference type="EC" id="2.7.13.3" evidence="2"/>